<feature type="region of interest" description="Disordered" evidence="1">
    <location>
        <begin position="103"/>
        <end position="127"/>
    </location>
</feature>
<organism evidence="3 4">
    <name type="scientific">Carnegiea gigantea</name>
    <dbReference type="NCBI Taxonomy" id="171969"/>
    <lineage>
        <taxon>Eukaryota</taxon>
        <taxon>Viridiplantae</taxon>
        <taxon>Streptophyta</taxon>
        <taxon>Embryophyta</taxon>
        <taxon>Tracheophyta</taxon>
        <taxon>Spermatophyta</taxon>
        <taxon>Magnoliopsida</taxon>
        <taxon>eudicotyledons</taxon>
        <taxon>Gunneridae</taxon>
        <taxon>Pentapetalae</taxon>
        <taxon>Caryophyllales</taxon>
        <taxon>Cactineae</taxon>
        <taxon>Cactaceae</taxon>
        <taxon>Cactoideae</taxon>
        <taxon>Echinocereeae</taxon>
        <taxon>Carnegiea</taxon>
    </lineage>
</organism>
<dbReference type="Proteomes" id="UP001153076">
    <property type="component" value="Unassembled WGS sequence"/>
</dbReference>
<evidence type="ECO:0000259" key="2">
    <source>
        <dbReference type="Pfam" id="PF13456"/>
    </source>
</evidence>
<evidence type="ECO:0000313" key="4">
    <source>
        <dbReference type="Proteomes" id="UP001153076"/>
    </source>
</evidence>
<dbReference type="GO" id="GO:0003676">
    <property type="term" value="F:nucleic acid binding"/>
    <property type="evidence" value="ECO:0007669"/>
    <property type="project" value="InterPro"/>
</dbReference>
<dbReference type="PANTHER" id="PTHR47074">
    <property type="entry name" value="BNAC02G40300D PROTEIN"/>
    <property type="match status" value="1"/>
</dbReference>
<name>A0A9Q1Q9Z6_9CARY</name>
<dbReference type="GO" id="GO:0004523">
    <property type="term" value="F:RNA-DNA hybrid ribonuclease activity"/>
    <property type="evidence" value="ECO:0007669"/>
    <property type="project" value="InterPro"/>
</dbReference>
<dbReference type="InterPro" id="IPR002156">
    <property type="entry name" value="RNaseH_domain"/>
</dbReference>
<dbReference type="PANTHER" id="PTHR47074:SF11">
    <property type="entry name" value="REVERSE TRANSCRIPTASE-LIKE PROTEIN"/>
    <property type="match status" value="1"/>
</dbReference>
<keyword evidence="4" id="KW-1185">Reference proteome</keyword>
<dbReference type="AlphaFoldDB" id="A0A9Q1Q9Z6"/>
<dbReference type="EMBL" id="JAKOGI010000479">
    <property type="protein sequence ID" value="KAJ8434427.1"/>
    <property type="molecule type" value="Genomic_DNA"/>
</dbReference>
<comment type="caution">
    <text evidence="3">The sequence shown here is derived from an EMBL/GenBank/DDBJ whole genome shotgun (WGS) entry which is preliminary data.</text>
</comment>
<dbReference type="Pfam" id="PF13456">
    <property type="entry name" value="RVT_3"/>
    <property type="match status" value="1"/>
</dbReference>
<dbReference type="InterPro" id="IPR052929">
    <property type="entry name" value="RNase_H-like_EbsB-rel"/>
</dbReference>
<evidence type="ECO:0000313" key="3">
    <source>
        <dbReference type="EMBL" id="KAJ8434427.1"/>
    </source>
</evidence>
<proteinExistence type="predicted"/>
<gene>
    <name evidence="3" type="ORF">Cgig2_002629</name>
</gene>
<evidence type="ECO:0000256" key="1">
    <source>
        <dbReference type="SAM" id="MobiDB-lite"/>
    </source>
</evidence>
<reference evidence="3" key="1">
    <citation type="submission" date="2022-04" db="EMBL/GenBank/DDBJ databases">
        <title>Carnegiea gigantea Genome sequencing and assembly v2.</title>
        <authorList>
            <person name="Copetti D."/>
            <person name="Sanderson M.J."/>
            <person name="Burquez A."/>
            <person name="Wojciechowski M.F."/>
        </authorList>
    </citation>
    <scope>NUCLEOTIDE SEQUENCE</scope>
    <source>
        <strain evidence="3">SGP5-SGP5p</strain>
        <tissue evidence="3">Aerial part</tissue>
    </source>
</reference>
<protein>
    <recommendedName>
        <fullName evidence="2">RNase H type-1 domain-containing protein</fullName>
    </recommendedName>
</protein>
<accession>A0A9Q1Q9Z6</accession>
<feature type="domain" description="RNase H type-1" evidence="2">
    <location>
        <begin position="230"/>
        <end position="300"/>
    </location>
</feature>
<sequence length="303" mass="33181">MLRTISSLTTAGRMEVRLGFIYRGGVFINRSRIGSDRRSNHIGLDRIGLSSLKSKCLVLILHSQSPALEPCCSSFSPDTVVRRLLLPFSVVGVRRSLAGDEAVPFSSPSSCLVEPRDRSGVGPVRSGPVRLDSRTVRSSVHGSEFEEGLWQARVSSAIDMIGRAAKVLEEDRLGKFVAVMWECWNSRNRFIFGQKEGKRAGLARRAVQYVHTFRALKEDAGPSGLLKINFDAGKVAGEGRGWSFILRDYLGDIILAGVDQNHGFQGIEIEEALACLFALRTVLAHGTGRLVVEGDAKNLICKL</sequence>